<protein>
    <recommendedName>
        <fullName evidence="5">BTB domain-containing protein</fullName>
    </recommendedName>
</protein>
<dbReference type="EMBL" id="JAAKFY010000027">
    <property type="protein sequence ID" value="KAF3833293.1"/>
    <property type="molecule type" value="Genomic_DNA"/>
</dbReference>
<dbReference type="PROSITE" id="PS50097">
    <property type="entry name" value="BTB"/>
    <property type="match status" value="1"/>
</dbReference>
<evidence type="ECO:0000313" key="7">
    <source>
        <dbReference type="Proteomes" id="UP000518266"/>
    </source>
</evidence>
<evidence type="ECO:0000256" key="1">
    <source>
        <dbReference type="ARBA" id="ARBA00022441"/>
    </source>
</evidence>
<evidence type="ECO:0000256" key="3">
    <source>
        <dbReference type="SAM" id="MobiDB-lite"/>
    </source>
</evidence>
<comment type="caution">
    <text evidence="6">The sequence shown here is derived from an EMBL/GenBank/DDBJ whole genome shotgun (WGS) entry which is preliminary data.</text>
</comment>
<dbReference type="Pfam" id="PF01344">
    <property type="entry name" value="Kelch_1"/>
    <property type="match status" value="2"/>
</dbReference>
<dbReference type="InterPro" id="IPR000210">
    <property type="entry name" value="BTB/POZ_dom"/>
</dbReference>
<name>A0A7J5X8Y7_DISMA</name>
<dbReference type="PANTHER" id="PTHR46375:SF5">
    <property type="entry name" value="KELCH REPEAT AND BTB DOMAIN-CONTAINING PROTEIN 13-RELATED"/>
    <property type="match status" value="1"/>
</dbReference>
<dbReference type="AlphaFoldDB" id="A0A7J5X8Y7"/>
<feature type="domain" description="BTB" evidence="5">
    <location>
        <begin position="90"/>
        <end position="155"/>
    </location>
</feature>
<keyword evidence="1" id="KW-0880">Kelch repeat</keyword>
<feature type="chain" id="PRO_5029836284" description="BTB domain-containing protein" evidence="4">
    <location>
        <begin position="22"/>
        <end position="726"/>
    </location>
</feature>
<dbReference type="InterPro" id="IPR011333">
    <property type="entry name" value="SKP1/BTB/POZ_sf"/>
</dbReference>
<dbReference type="InterPro" id="IPR006652">
    <property type="entry name" value="Kelch_1"/>
</dbReference>
<feature type="signal peptide" evidence="4">
    <location>
        <begin position="1"/>
        <end position="21"/>
    </location>
</feature>
<dbReference type="SUPFAM" id="SSF54695">
    <property type="entry name" value="POZ domain"/>
    <property type="match status" value="1"/>
</dbReference>
<keyword evidence="7" id="KW-1185">Reference proteome</keyword>
<feature type="region of interest" description="Disordered" evidence="3">
    <location>
        <begin position="693"/>
        <end position="726"/>
    </location>
</feature>
<dbReference type="Gene3D" id="3.30.710.10">
    <property type="entry name" value="Potassium Channel Kv1.1, Chain A"/>
    <property type="match status" value="1"/>
</dbReference>
<organism evidence="6 7">
    <name type="scientific">Dissostichus mawsoni</name>
    <name type="common">Antarctic cod</name>
    <dbReference type="NCBI Taxonomy" id="36200"/>
    <lineage>
        <taxon>Eukaryota</taxon>
        <taxon>Metazoa</taxon>
        <taxon>Chordata</taxon>
        <taxon>Craniata</taxon>
        <taxon>Vertebrata</taxon>
        <taxon>Euteleostomi</taxon>
        <taxon>Actinopterygii</taxon>
        <taxon>Neopterygii</taxon>
        <taxon>Teleostei</taxon>
        <taxon>Neoteleostei</taxon>
        <taxon>Acanthomorphata</taxon>
        <taxon>Eupercaria</taxon>
        <taxon>Perciformes</taxon>
        <taxon>Notothenioidei</taxon>
        <taxon>Nototheniidae</taxon>
        <taxon>Dissostichus</taxon>
    </lineage>
</organism>
<dbReference type="Pfam" id="PF00651">
    <property type="entry name" value="BTB"/>
    <property type="match status" value="1"/>
</dbReference>
<dbReference type="SMART" id="SM00612">
    <property type="entry name" value="Kelch"/>
    <property type="match status" value="2"/>
</dbReference>
<sequence length="726" mass="80155">MTHQHMHSSLLLFLLWQRVIIMYLRCAIYSLSRAACQLAGSELLSLSGSLCRNTTHRQAFFCVRAFLYWDVMKTHSREEMESSSCPAHCLRVSVCDSSFIVDKILLAEKCEYFRALFQSGMRECQQEHLQLQGVGAPGFLLMLRVLRGERPLLSADQIVEAIECTAFLQVPVLTEHLINTVNSENCLLMFHTATTFGVRELAHCSALFIRDMYSELEEDVHTLPDSLVEYIQDLLPSSYMAVCSHSPCTEQLQDPQRTVSFLDEDSREWKVLTHLPVSTSTTMAGVAVLDNKLYIIGGVHDVSKKVVESGFCYSPAANTWTTFCGPQKLRYNLTLIGHQGCLYALGGENNRKALSSVERFRVETGNWGFVSPLPCPAALVVSAVAMSRIFICLWRGKGATDIHEYVSERDQWLLVTTLTREHSYALYMVAHRDNLYVVRNGPCDDFLLCVMDCYSLSSGQWTAVCGHYGNSKGSLLTAVVRGDSVFTLSRHVTTEYTVEDHRWRVTREMKGFGRIGSIYTFLMKLPKATVSPVGNSPDVNQTLRTCHAHHQLLQGALPVVVMDQQHLFDGVLLEAHLGALPEVLPALVRQAAEAGGGVQQVRYEGLCSPLTPPTWSSRTPSNRAGFHCTALSIILREVGVEAVGARAGGGLPEVGAVAAGQAALLGAAEHHPVGGAGRLQAGRGAERRTLLADEAALQPGKNPVLQTEPILTDRQRCRQYSEAEGK</sequence>
<evidence type="ECO:0000256" key="4">
    <source>
        <dbReference type="SAM" id="SignalP"/>
    </source>
</evidence>
<keyword evidence="2" id="KW-0677">Repeat</keyword>
<dbReference type="SUPFAM" id="SSF117281">
    <property type="entry name" value="Kelch motif"/>
    <property type="match status" value="1"/>
</dbReference>
<feature type="non-terminal residue" evidence="6">
    <location>
        <position position="1"/>
    </location>
</feature>
<dbReference type="InterPro" id="IPR052392">
    <property type="entry name" value="Kelch-BTB_domain-containing"/>
</dbReference>
<dbReference type="Gene3D" id="2.120.10.80">
    <property type="entry name" value="Kelch-type beta propeller"/>
    <property type="match status" value="1"/>
</dbReference>
<proteinExistence type="predicted"/>
<keyword evidence="4" id="KW-0732">Signal</keyword>
<dbReference type="PANTHER" id="PTHR46375">
    <property type="entry name" value="KELCH REPEAT AND BTB DOMAIN-CONTAINING PROTEIN 13-RELATED"/>
    <property type="match status" value="1"/>
</dbReference>
<evidence type="ECO:0000256" key="2">
    <source>
        <dbReference type="ARBA" id="ARBA00022737"/>
    </source>
</evidence>
<dbReference type="Proteomes" id="UP000518266">
    <property type="component" value="Unassembled WGS sequence"/>
</dbReference>
<evidence type="ECO:0000259" key="5">
    <source>
        <dbReference type="PROSITE" id="PS50097"/>
    </source>
</evidence>
<gene>
    <name evidence="6" type="ORF">F7725_026958</name>
</gene>
<feature type="compositionally biased region" description="Basic and acidic residues" evidence="3">
    <location>
        <begin position="711"/>
        <end position="726"/>
    </location>
</feature>
<dbReference type="OrthoDB" id="45365at2759"/>
<accession>A0A7J5X8Y7</accession>
<reference evidence="6 7" key="1">
    <citation type="submission" date="2020-03" db="EMBL/GenBank/DDBJ databases">
        <title>Dissostichus mawsoni Genome sequencing and assembly.</title>
        <authorList>
            <person name="Park H."/>
        </authorList>
    </citation>
    <scope>NUCLEOTIDE SEQUENCE [LARGE SCALE GENOMIC DNA]</scope>
    <source>
        <strain evidence="6">DM0001</strain>
        <tissue evidence="6">Muscle</tissue>
    </source>
</reference>
<dbReference type="InterPro" id="IPR015915">
    <property type="entry name" value="Kelch-typ_b-propeller"/>
</dbReference>
<evidence type="ECO:0000313" key="6">
    <source>
        <dbReference type="EMBL" id="KAF3833293.1"/>
    </source>
</evidence>
<dbReference type="SMART" id="SM00225">
    <property type="entry name" value="BTB"/>
    <property type="match status" value="1"/>
</dbReference>